<evidence type="ECO:0000256" key="6">
    <source>
        <dbReference type="ARBA" id="ARBA00023136"/>
    </source>
</evidence>
<evidence type="ECO:0000256" key="3">
    <source>
        <dbReference type="ARBA" id="ARBA00022692"/>
    </source>
</evidence>
<dbReference type="InterPro" id="IPR050569">
    <property type="entry name" value="TAAR"/>
</dbReference>
<accession>A0A1I8ISZ5</accession>
<dbReference type="Gene3D" id="1.20.1070.10">
    <property type="entry name" value="Rhodopsin 7-helix transmembrane proteins"/>
    <property type="match status" value="1"/>
</dbReference>
<feature type="transmembrane region" description="Helical" evidence="10">
    <location>
        <begin position="142"/>
        <end position="163"/>
    </location>
</feature>
<feature type="transmembrane region" description="Helical" evidence="10">
    <location>
        <begin position="26"/>
        <end position="50"/>
    </location>
</feature>
<evidence type="ECO:0000313" key="12">
    <source>
        <dbReference type="Proteomes" id="UP000095280"/>
    </source>
</evidence>
<feature type="transmembrane region" description="Helical" evidence="10">
    <location>
        <begin position="279"/>
        <end position="302"/>
    </location>
</feature>
<protein>
    <submittedName>
        <fullName evidence="13">G_PROTEIN_RECEP_F1_2 domain-containing protein</fullName>
    </submittedName>
</protein>
<keyword evidence="3 10" id="KW-0812">Transmembrane</keyword>
<dbReference type="AlphaFoldDB" id="A0A1I8ISZ5"/>
<evidence type="ECO:0000256" key="4">
    <source>
        <dbReference type="ARBA" id="ARBA00022989"/>
    </source>
</evidence>
<keyword evidence="5" id="KW-0297">G-protein coupled receptor</keyword>
<feature type="transmembrane region" description="Helical" evidence="10">
    <location>
        <begin position="314"/>
        <end position="334"/>
    </location>
</feature>
<name>A0A1I8ISZ5_9PLAT</name>
<sequence length="527" mass="59105">SCIKNLSIEWEDCSGCGPLRLDEASWWRATIVLVISLLAVPTNLLVIVVVKQTPALHNNQCIYMVALAISDLSAGLCFLCTSFRYAVTGYGPRSWVELELGAWMYYLALTTGLILTVSIGLDKLHQINWPYSYDRVMSRRKVIGIVLGIWLGIAVLSCLPTRIVPISGYYYEFTSSTLMFNTRACKGENEPDMSLLIVRISLFLFLILVLFGGYGTILVITRRHVRRMRSMQHCSVPLAPTSSKEDGQAQESALDTAETKGTNSLQNKWERTKGNLRGWITNACIILGFLVCWLPFFIYKIVIARTASSETESAQFVIAWFAIIYTSLNAVIYGGTYRPFKNGLASLRNRMQQKSADAPLLLLQLQLAPSNRLAGVADSSNSSRPVERDSEQAPQTTRPHQRQWCLRWNMENLSPIAAHAPAGCRVRVHAARGHRLNRRPKNSTRWPTETVALLLTGRYGGEKSNWLELAPARLPIPWPSAASAKQLLFAHPHLSSSFRFARLRVHHQLFDDEFWPAQQVAIAARTA</sequence>
<proteinExistence type="predicted"/>
<dbReference type="CDD" id="cd00637">
    <property type="entry name" value="7tm_classA_rhodopsin-like"/>
    <property type="match status" value="1"/>
</dbReference>
<dbReference type="SUPFAM" id="SSF81321">
    <property type="entry name" value="Family A G protein-coupled receptor-like"/>
    <property type="match status" value="1"/>
</dbReference>
<evidence type="ECO:0000256" key="7">
    <source>
        <dbReference type="ARBA" id="ARBA00023170"/>
    </source>
</evidence>
<keyword evidence="4 10" id="KW-1133">Transmembrane helix</keyword>
<keyword evidence="8" id="KW-0807">Transducer</keyword>
<feature type="transmembrane region" description="Helical" evidence="10">
    <location>
        <begin position="196"/>
        <end position="221"/>
    </location>
</feature>
<keyword evidence="7" id="KW-0675">Receptor</keyword>
<dbReference type="GO" id="GO:0004930">
    <property type="term" value="F:G protein-coupled receptor activity"/>
    <property type="evidence" value="ECO:0007669"/>
    <property type="project" value="UniProtKB-KW"/>
</dbReference>
<evidence type="ECO:0000256" key="8">
    <source>
        <dbReference type="ARBA" id="ARBA00023224"/>
    </source>
</evidence>
<dbReference type="InterPro" id="IPR017452">
    <property type="entry name" value="GPCR_Rhodpsn_7TM"/>
</dbReference>
<organism evidence="12 13">
    <name type="scientific">Macrostomum lignano</name>
    <dbReference type="NCBI Taxonomy" id="282301"/>
    <lineage>
        <taxon>Eukaryota</taxon>
        <taxon>Metazoa</taxon>
        <taxon>Spiralia</taxon>
        <taxon>Lophotrochozoa</taxon>
        <taxon>Platyhelminthes</taxon>
        <taxon>Rhabditophora</taxon>
        <taxon>Macrostomorpha</taxon>
        <taxon>Macrostomida</taxon>
        <taxon>Macrostomidae</taxon>
        <taxon>Macrostomum</taxon>
    </lineage>
</organism>
<evidence type="ECO:0000256" key="1">
    <source>
        <dbReference type="ARBA" id="ARBA00004651"/>
    </source>
</evidence>
<feature type="domain" description="G-protein coupled receptors family 1 profile" evidence="11">
    <location>
        <begin position="42"/>
        <end position="333"/>
    </location>
</feature>
<reference evidence="13" key="1">
    <citation type="submission" date="2016-11" db="UniProtKB">
        <authorList>
            <consortium name="WormBaseParasite"/>
        </authorList>
    </citation>
    <scope>IDENTIFICATION</scope>
</reference>
<evidence type="ECO:0000256" key="5">
    <source>
        <dbReference type="ARBA" id="ARBA00023040"/>
    </source>
</evidence>
<feature type="region of interest" description="Disordered" evidence="9">
    <location>
        <begin position="375"/>
        <end position="401"/>
    </location>
</feature>
<keyword evidence="12" id="KW-1185">Reference proteome</keyword>
<dbReference type="InterPro" id="IPR000276">
    <property type="entry name" value="GPCR_Rhodpsn"/>
</dbReference>
<dbReference type="PROSITE" id="PS50262">
    <property type="entry name" value="G_PROTEIN_RECEP_F1_2"/>
    <property type="match status" value="1"/>
</dbReference>
<evidence type="ECO:0000256" key="9">
    <source>
        <dbReference type="SAM" id="MobiDB-lite"/>
    </source>
</evidence>
<feature type="transmembrane region" description="Helical" evidence="10">
    <location>
        <begin position="102"/>
        <end position="121"/>
    </location>
</feature>
<evidence type="ECO:0000256" key="2">
    <source>
        <dbReference type="ARBA" id="ARBA00022475"/>
    </source>
</evidence>
<dbReference type="WBParaSite" id="maker-uti_cns_0016588-snap-gene-0.2-mRNA-1">
    <property type="protein sequence ID" value="maker-uti_cns_0016588-snap-gene-0.2-mRNA-1"/>
    <property type="gene ID" value="maker-uti_cns_0016588-snap-gene-0.2"/>
</dbReference>
<dbReference type="PANTHER" id="PTHR24249:SF420">
    <property type="entry name" value="G-PROTEIN COUPLED RECEPTORS FAMILY 1 PROFILE DOMAIN-CONTAINING PROTEIN"/>
    <property type="match status" value="1"/>
</dbReference>
<feature type="compositionally biased region" description="Polar residues" evidence="9">
    <location>
        <begin position="249"/>
        <end position="263"/>
    </location>
</feature>
<evidence type="ECO:0000256" key="10">
    <source>
        <dbReference type="SAM" id="Phobius"/>
    </source>
</evidence>
<feature type="region of interest" description="Disordered" evidence="9">
    <location>
        <begin position="237"/>
        <end position="263"/>
    </location>
</feature>
<keyword evidence="2" id="KW-1003">Cell membrane</keyword>
<evidence type="ECO:0000313" key="13">
    <source>
        <dbReference type="WBParaSite" id="maker-uti_cns_0016588-snap-gene-0.2-mRNA-1"/>
    </source>
</evidence>
<dbReference type="PRINTS" id="PR00237">
    <property type="entry name" value="GPCRRHODOPSN"/>
</dbReference>
<evidence type="ECO:0000259" key="11">
    <source>
        <dbReference type="PROSITE" id="PS50262"/>
    </source>
</evidence>
<keyword evidence="6 10" id="KW-0472">Membrane</keyword>
<feature type="transmembrane region" description="Helical" evidence="10">
    <location>
        <begin position="62"/>
        <end position="87"/>
    </location>
</feature>
<comment type="subcellular location">
    <subcellularLocation>
        <location evidence="1">Cell membrane</location>
        <topology evidence="1">Multi-pass membrane protein</topology>
    </subcellularLocation>
</comment>
<dbReference type="Pfam" id="PF00001">
    <property type="entry name" value="7tm_1"/>
    <property type="match status" value="1"/>
</dbReference>
<dbReference type="PANTHER" id="PTHR24249">
    <property type="entry name" value="HISTAMINE RECEPTOR-RELATED G-PROTEIN COUPLED RECEPTOR"/>
    <property type="match status" value="1"/>
</dbReference>
<dbReference type="Proteomes" id="UP000095280">
    <property type="component" value="Unplaced"/>
</dbReference>
<dbReference type="GO" id="GO:0005886">
    <property type="term" value="C:plasma membrane"/>
    <property type="evidence" value="ECO:0007669"/>
    <property type="project" value="UniProtKB-SubCell"/>
</dbReference>